<dbReference type="InterPro" id="IPR058163">
    <property type="entry name" value="LysR-type_TF_proteobact-type"/>
</dbReference>
<dbReference type="SUPFAM" id="SSF46785">
    <property type="entry name" value="Winged helix' DNA-binding domain"/>
    <property type="match status" value="1"/>
</dbReference>
<keyword evidence="3" id="KW-0238">DNA-binding</keyword>
<comment type="similarity">
    <text evidence="1">Belongs to the LysR transcriptional regulatory family.</text>
</comment>
<feature type="domain" description="HTH lysR-type" evidence="5">
    <location>
        <begin position="1"/>
        <end position="59"/>
    </location>
</feature>
<dbReference type="AlphaFoldDB" id="A0A1Q9GCT2"/>
<organism evidence="6 7">
    <name type="scientific">Photobacterium proteolyticum</name>
    <dbReference type="NCBI Taxonomy" id="1903952"/>
    <lineage>
        <taxon>Bacteria</taxon>
        <taxon>Pseudomonadati</taxon>
        <taxon>Pseudomonadota</taxon>
        <taxon>Gammaproteobacteria</taxon>
        <taxon>Vibrionales</taxon>
        <taxon>Vibrionaceae</taxon>
        <taxon>Photobacterium</taxon>
    </lineage>
</organism>
<gene>
    <name evidence="6" type="ORF">BIT28_24575</name>
</gene>
<evidence type="ECO:0000313" key="7">
    <source>
        <dbReference type="Proteomes" id="UP000186905"/>
    </source>
</evidence>
<dbReference type="OrthoDB" id="9786526at2"/>
<name>A0A1Q9GCT2_9GAMM</name>
<dbReference type="GO" id="GO:0003677">
    <property type="term" value="F:DNA binding"/>
    <property type="evidence" value="ECO:0007669"/>
    <property type="project" value="UniProtKB-KW"/>
</dbReference>
<dbReference type="SUPFAM" id="SSF53850">
    <property type="entry name" value="Periplasmic binding protein-like II"/>
    <property type="match status" value="1"/>
</dbReference>
<dbReference type="PROSITE" id="PS50931">
    <property type="entry name" value="HTH_LYSR"/>
    <property type="match status" value="1"/>
</dbReference>
<reference evidence="6 7" key="1">
    <citation type="submission" date="2016-09" db="EMBL/GenBank/DDBJ databases">
        <title>Photobacterium proteolyticum sp. nov. a protease producing bacterium isolated from ocean sediments of Laizhou Bay.</title>
        <authorList>
            <person name="Li Y."/>
        </authorList>
    </citation>
    <scope>NUCLEOTIDE SEQUENCE [LARGE SCALE GENOMIC DNA]</scope>
    <source>
        <strain evidence="6 7">13-12</strain>
    </source>
</reference>
<dbReference type="PANTHER" id="PTHR30537">
    <property type="entry name" value="HTH-TYPE TRANSCRIPTIONAL REGULATOR"/>
    <property type="match status" value="1"/>
</dbReference>
<dbReference type="InterPro" id="IPR036388">
    <property type="entry name" value="WH-like_DNA-bd_sf"/>
</dbReference>
<dbReference type="PRINTS" id="PR00039">
    <property type="entry name" value="HTHLYSR"/>
</dbReference>
<protein>
    <submittedName>
        <fullName evidence="6">LysR family transcriptional regulator</fullName>
    </submittedName>
</protein>
<proteinExistence type="inferred from homology"/>
<dbReference type="FunFam" id="1.10.10.10:FF:000001">
    <property type="entry name" value="LysR family transcriptional regulator"/>
    <property type="match status" value="1"/>
</dbReference>
<keyword evidence="2" id="KW-0805">Transcription regulation</keyword>
<dbReference type="RefSeq" id="WP_075767176.1">
    <property type="nucleotide sequence ID" value="NZ_MJIL01000092.1"/>
</dbReference>
<evidence type="ECO:0000256" key="2">
    <source>
        <dbReference type="ARBA" id="ARBA00023015"/>
    </source>
</evidence>
<dbReference type="PANTHER" id="PTHR30537:SF80">
    <property type="entry name" value="TRANSCRIPTIONAL REGULATOR"/>
    <property type="match status" value="1"/>
</dbReference>
<accession>A0A1Q9GCT2</accession>
<dbReference type="GO" id="GO:0003700">
    <property type="term" value="F:DNA-binding transcription factor activity"/>
    <property type="evidence" value="ECO:0007669"/>
    <property type="project" value="InterPro"/>
</dbReference>
<dbReference type="InterPro" id="IPR000847">
    <property type="entry name" value="LysR_HTH_N"/>
</dbReference>
<dbReference type="Proteomes" id="UP000186905">
    <property type="component" value="Unassembled WGS sequence"/>
</dbReference>
<dbReference type="InterPro" id="IPR036390">
    <property type="entry name" value="WH_DNA-bd_sf"/>
</dbReference>
<dbReference type="STRING" id="1903952.BIT28_24575"/>
<keyword evidence="4" id="KW-0804">Transcription</keyword>
<evidence type="ECO:0000256" key="1">
    <source>
        <dbReference type="ARBA" id="ARBA00009437"/>
    </source>
</evidence>
<dbReference type="CDD" id="cd08422">
    <property type="entry name" value="PBP2_CrgA_like"/>
    <property type="match status" value="1"/>
</dbReference>
<sequence>MDQLGAMRAFIRVVQTGSFSAAAREKNTTQATISKKVAALETMLGVKLLTRSSRELSLTQVGAEYYEKCVSIIGELDEAEASARSQVASPKGIIRITAPVVFGRLVIAPILSEFLSLYPEIKVDLALSDKHVDLISEGVDVAIRARELEDSSLIARHLFDNPMLLVAAPEYLAQHGEPKEPTELRRHNCLVYSMLKTVNIWHFSHQDKNISVAVNGNFQGDNGDVILKLVLDGTGLAQLPIWMVDEHLKSGELKQVLSDYVAKPLPFNAIYPQSRYVPLKVRCFVDFLKQQLSDKTIYQ</sequence>
<dbReference type="Pfam" id="PF00126">
    <property type="entry name" value="HTH_1"/>
    <property type="match status" value="1"/>
</dbReference>
<evidence type="ECO:0000259" key="5">
    <source>
        <dbReference type="PROSITE" id="PS50931"/>
    </source>
</evidence>
<dbReference type="Pfam" id="PF03466">
    <property type="entry name" value="LysR_substrate"/>
    <property type="match status" value="1"/>
</dbReference>
<dbReference type="EMBL" id="MJIL01000092">
    <property type="protein sequence ID" value="OLQ72200.1"/>
    <property type="molecule type" value="Genomic_DNA"/>
</dbReference>
<dbReference type="Gene3D" id="1.10.10.10">
    <property type="entry name" value="Winged helix-like DNA-binding domain superfamily/Winged helix DNA-binding domain"/>
    <property type="match status" value="1"/>
</dbReference>
<dbReference type="Gene3D" id="3.40.190.290">
    <property type="match status" value="1"/>
</dbReference>
<comment type="caution">
    <text evidence="6">The sequence shown here is derived from an EMBL/GenBank/DDBJ whole genome shotgun (WGS) entry which is preliminary data.</text>
</comment>
<evidence type="ECO:0000256" key="3">
    <source>
        <dbReference type="ARBA" id="ARBA00023125"/>
    </source>
</evidence>
<evidence type="ECO:0000313" key="6">
    <source>
        <dbReference type="EMBL" id="OLQ72200.1"/>
    </source>
</evidence>
<dbReference type="InterPro" id="IPR005119">
    <property type="entry name" value="LysR_subst-bd"/>
</dbReference>
<evidence type="ECO:0000256" key="4">
    <source>
        <dbReference type="ARBA" id="ARBA00023163"/>
    </source>
</evidence>
<keyword evidence="7" id="KW-1185">Reference proteome</keyword>
<dbReference type="FunFam" id="3.40.190.290:FF:000001">
    <property type="entry name" value="Transcriptional regulator, LysR family"/>
    <property type="match status" value="1"/>
</dbReference>